<dbReference type="EMBL" id="JAIVGD010000026">
    <property type="protein sequence ID" value="KAH0742375.1"/>
    <property type="molecule type" value="Genomic_DNA"/>
</dbReference>
<evidence type="ECO:0000256" key="1">
    <source>
        <dbReference type="RuleBase" id="RU003460"/>
    </source>
</evidence>
<proteinExistence type="inferred from homology"/>
<keyword evidence="2" id="KW-1133">Transmembrane helix</keyword>
<organism evidence="5 6">
    <name type="scientific">Solanum tuberosum</name>
    <name type="common">Potato</name>
    <dbReference type="NCBI Taxonomy" id="4113"/>
    <lineage>
        <taxon>Eukaryota</taxon>
        <taxon>Viridiplantae</taxon>
        <taxon>Streptophyta</taxon>
        <taxon>Embryophyta</taxon>
        <taxon>Tracheophyta</taxon>
        <taxon>Spermatophyta</taxon>
        <taxon>Magnoliopsida</taxon>
        <taxon>eudicotyledons</taxon>
        <taxon>Gunneridae</taxon>
        <taxon>Pentapetalae</taxon>
        <taxon>asterids</taxon>
        <taxon>lamiids</taxon>
        <taxon>Solanales</taxon>
        <taxon>Solanaceae</taxon>
        <taxon>Solanoideae</taxon>
        <taxon>Solaneae</taxon>
        <taxon>Solanum</taxon>
    </lineage>
</organism>
<dbReference type="InterPro" id="IPR036908">
    <property type="entry name" value="RlpA-like_sf"/>
</dbReference>
<dbReference type="InterPro" id="IPR009009">
    <property type="entry name" value="RlpA-like_DPBB"/>
</dbReference>
<dbReference type="PROSITE" id="PS50842">
    <property type="entry name" value="EXPANSIN_EG45"/>
    <property type="match status" value="2"/>
</dbReference>
<evidence type="ECO:0000259" key="3">
    <source>
        <dbReference type="PROSITE" id="PS50842"/>
    </source>
</evidence>
<dbReference type="SUPFAM" id="SSF50685">
    <property type="entry name" value="Barwin-like endoglucanases"/>
    <property type="match status" value="2"/>
</dbReference>
<evidence type="ECO:0000313" key="5">
    <source>
        <dbReference type="EMBL" id="KAH0742375.1"/>
    </source>
</evidence>
<dbReference type="Gene3D" id="2.60.40.760">
    <property type="entry name" value="Expansin, cellulose-binding-like domain"/>
    <property type="match status" value="2"/>
</dbReference>
<feature type="domain" description="Expansin-like EG45" evidence="3">
    <location>
        <begin position="45"/>
        <end position="150"/>
    </location>
</feature>
<dbReference type="PANTHER" id="PTHR31692:SF112">
    <property type="entry name" value="MAJOR POLLEN ALLERGEN ORY S 1"/>
    <property type="match status" value="1"/>
</dbReference>
<evidence type="ECO:0000259" key="4">
    <source>
        <dbReference type="PROSITE" id="PS50843"/>
    </source>
</evidence>
<dbReference type="PRINTS" id="PR01225">
    <property type="entry name" value="EXPANSNFAMLY"/>
</dbReference>
<dbReference type="SMART" id="SM00837">
    <property type="entry name" value="DPBB_1"/>
    <property type="match status" value="2"/>
</dbReference>
<dbReference type="InterPro" id="IPR036749">
    <property type="entry name" value="Expansin_CBD_sf"/>
</dbReference>
<dbReference type="PANTHER" id="PTHR31692">
    <property type="entry name" value="EXPANSIN-B3"/>
    <property type="match status" value="1"/>
</dbReference>
<dbReference type="SUPFAM" id="SSF49590">
    <property type="entry name" value="PHL pollen allergen"/>
    <property type="match status" value="2"/>
</dbReference>
<evidence type="ECO:0000256" key="2">
    <source>
        <dbReference type="SAM" id="Phobius"/>
    </source>
</evidence>
<feature type="domain" description="Expansin-like EG45" evidence="3">
    <location>
        <begin position="248"/>
        <end position="353"/>
    </location>
</feature>
<dbReference type="Pfam" id="PF03330">
    <property type="entry name" value="DPBB_1"/>
    <property type="match status" value="2"/>
</dbReference>
<dbReference type="PROSITE" id="PS50843">
    <property type="entry name" value="EXPANSIN_CBD"/>
    <property type="match status" value="2"/>
</dbReference>
<keyword evidence="6" id="KW-1185">Reference proteome</keyword>
<dbReference type="Pfam" id="PF01357">
    <property type="entry name" value="Expansin_C"/>
    <property type="match status" value="2"/>
</dbReference>
<comment type="caution">
    <text evidence="5">The sequence shown here is derived from an EMBL/GenBank/DDBJ whole genome shotgun (WGS) entry which is preliminary data.</text>
</comment>
<keyword evidence="2" id="KW-0812">Transmembrane</keyword>
<comment type="similarity">
    <text evidence="1">Belongs to the expansin family.</text>
</comment>
<name>A0ABQ7U636_SOLTU</name>
<feature type="domain" description="Expansin-like CBD" evidence="4">
    <location>
        <begin position="163"/>
        <end position="246"/>
    </location>
</feature>
<dbReference type="Gene3D" id="2.40.40.10">
    <property type="entry name" value="RlpA-like domain"/>
    <property type="match status" value="2"/>
</dbReference>
<dbReference type="InterPro" id="IPR007117">
    <property type="entry name" value="Expansin_CBD"/>
</dbReference>
<dbReference type="InterPro" id="IPR007112">
    <property type="entry name" value="Expansin/allergen_DPBB_dom"/>
</dbReference>
<protein>
    <recommendedName>
        <fullName evidence="7">Expansin-like B1</fullName>
    </recommendedName>
</protein>
<reference evidence="5 6" key="1">
    <citation type="journal article" date="2021" name="bioRxiv">
        <title>Chromosome-scale and haplotype-resolved genome assembly of a tetraploid potato cultivar.</title>
        <authorList>
            <person name="Sun H."/>
            <person name="Jiao W.-B."/>
            <person name="Krause K."/>
            <person name="Campoy J.A."/>
            <person name="Goel M."/>
            <person name="Folz-Donahue K."/>
            <person name="Kukat C."/>
            <person name="Huettel B."/>
            <person name="Schneeberger K."/>
        </authorList>
    </citation>
    <scope>NUCLEOTIDE SEQUENCE [LARGE SCALE GENOMIC DNA]</scope>
    <source>
        <strain evidence="5">SolTubOtavaFocal</strain>
        <tissue evidence="5">Leaves</tissue>
    </source>
</reference>
<sequence>MDRSLKYSCIFMCMNIMLMSAFSYSQTLVSKASFYSTSDGMGTPSGACGYGDYGKDVNNGEVCTASRRLYRNGVGCGACYQVRCKNNALCSEEGTKVVVTDSADGQETDLILSFKAYAKLAKTPSLAAHLCGKGVVDIEYRRVSCGYGGNLMVKIHEHSKYADYLAIVVLNQGGATDIHAVEIYEEESQQWISMRKAYGAVWDLSSPPCGDLKVRFLTSTSVESKWVQSDKAVIPAQWKTSDGKGTPTGACGYGEHGRYVNDGLVTAASWKLYKNGAGCGACYQVRCKDEALCSNEGVKVVVTDSGEGPGTDFILSSDAFAKMAKHPKLAHMLFPKGVVDVDYKRVSCKYGNLKIKINEHSNYHGYLAIFLFNNGGYADIIAIEIYDVKSYKWIPMRRSYGAVFDLENPPKGDLKLKIQIKEGEKTKWIHSDKTVIPDYWKPGSIYETDIQIP</sequence>
<evidence type="ECO:0008006" key="7">
    <source>
        <dbReference type="Google" id="ProtNLM"/>
    </source>
</evidence>
<gene>
    <name evidence="5" type="ORF">KY290_035418</name>
</gene>
<keyword evidence="2" id="KW-0472">Membrane</keyword>
<evidence type="ECO:0000313" key="6">
    <source>
        <dbReference type="Proteomes" id="UP000826656"/>
    </source>
</evidence>
<feature type="domain" description="Expansin-like CBD" evidence="4">
    <location>
        <begin position="365"/>
        <end position="448"/>
    </location>
</feature>
<accession>A0ABQ7U636</accession>
<dbReference type="Proteomes" id="UP000826656">
    <property type="component" value="Unassembled WGS sequence"/>
</dbReference>
<dbReference type="InterPro" id="IPR007118">
    <property type="entry name" value="Expan_Lol_pI"/>
</dbReference>
<feature type="transmembrane region" description="Helical" evidence="2">
    <location>
        <begin position="7"/>
        <end position="24"/>
    </location>
</feature>